<evidence type="ECO:0000256" key="5">
    <source>
        <dbReference type="SAM" id="MobiDB-lite"/>
    </source>
</evidence>
<dbReference type="Proteomes" id="UP001381693">
    <property type="component" value="Unassembled WGS sequence"/>
</dbReference>
<evidence type="ECO:0000256" key="2">
    <source>
        <dbReference type="ARBA" id="ARBA00022771"/>
    </source>
</evidence>
<dbReference type="GO" id="GO:0008270">
    <property type="term" value="F:zinc ion binding"/>
    <property type="evidence" value="ECO:0007669"/>
    <property type="project" value="UniProtKB-KW"/>
</dbReference>
<evidence type="ECO:0000313" key="8">
    <source>
        <dbReference type="Proteomes" id="UP001381693"/>
    </source>
</evidence>
<dbReference type="EMBL" id="JAXCGZ010004616">
    <property type="protein sequence ID" value="KAK7081623.1"/>
    <property type="molecule type" value="Genomic_DNA"/>
</dbReference>
<dbReference type="FunFam" id="3.30.40.10:FF:000084">
    <property type="entry name" value="Zinc finger, FYVE domain-containing 9b"/>
    <property type="match status" value="1"/>
</dbReference>
<dbReference type="InterPro" id="IPR017455">
    <property type="entry name" value="Znf_FYVE-rel"/>
</dbReference>
<feature type="region of interest" description="Disordered" evidence="5">
    <location>
        <begin position="292"/>
        <end position="338"/>
    </location>
</feature>
<dbReference type="InterPro" id="IPR011011">
    <property type="entry name" value="Znf_FYVE_PHD"/>
</dbReference>
<name>A0AAN9AB81_HALRR</name>
<evidence type="ECO:0000256" key="1">
    <source>
        <dbReference type="ARBA" id="ARBA00022723"/>
    </source>
</evidence>
<organism evidence="7 8">
    <name type="scientific">Halocaridina rubra</name>
    <name type="common">Hawaiian red shrimp</name>
    <dbReference type="NCBI Taxonomy" id="373956"/>
    <lineage>
        <taxon>Eukaryota</taxon>
        <taxon>Metazoa</taxon>
        <taxon>Ecdysozoa</taxon>
        <taxon>Arthropoda</taxon>
        <taxon>Crustacea</taxon>
        <taxon>Multicrustacea</taxon>
        <taxon>Malacostraca</taxon>
        <taxon>Eumalacostraca</taxon>
        <taxon>Eucarida</taxon>
        <taxon>Decapoda</taxon>
        <taxon>Pleocyemata</taxon>
        <taxon>Caridea</taxon>
        <taxon>Atyoidea</taxon>
        <taxon>Atyidae</taxon>
        <taxon>Halocaridina</taxon>
    </lineage>
</organism>
<dbReference type="SMART" id="SM00064">
    <property type="entry name" value="FYVE"/>
    <property type="match status" value="1"/>
</dbReference>
<dbReference type="GO" id="GO:0016197">
    <property type="term" value="P:endosomal transport"/>
    <property type="evidence" value="ECO:0007669"/>
    <property type="project" value="TreeGrafter"/>
</dbReference>
<feature type="compositionally biased region" description="Low complexity" evidence="5">
    <location>
        <begin position="116"/>
        <end position="135"/>
    </location>
</feature>
<keyword evidence="8" id="KW-1185">Reference proteome</keyword>
<feature type="compositionally biased region" description="Polar residues" evidence="5">
    <location>
        <begin position="101"/>
        <end position="114"/>
    </location>
</feature>
<feature type="domain" description="FYVE-type" evidence="6">
    <location>
        <begin position="784"/>
        <end position="843"/>
    </location>
</feature>
<evidence type="ECO:0000259" key="6">
    <source>
        <dbReference type="PROSITE" id="PS50178"/>
    </source>
</evidence>
<protein>
    <recommendedName>
        <fullName evidence="6">FYVE-type domain-containing protein</fullName>
    </recommendedName>
</protein>
<dbReference type="PANTHER" id="PTHR46319">
    <property type="entry name" value="ZINC FINGER FYVE DOMAIN-CONTAINING PROTEIN"/>
    <property type="match status" value="1"/>
</dbReference>
<proteinExistence type="predicted"/>
<comment type="caution">
    <text evidence="7">The sequence shown here is derived from an EMBL/GenBank/DDBJ whole genome shotgun (WGS) entry which is preliminary data.</text>
</comment>
<dbReference type="Pfam" id="PF01363">
    <property type="entry name" value="FYVE"/>
    <property type="match status" value="1"/>
</dbReference>
<feature type="region of interest" description="Disordered" evidence="5">
    <location>
        <begin position="535"/>
        <end position="594"/>
    </location>
</feature>
<dbReference type="GO" id="GO:0031901">
    <property type="term" value="C:early endosome membrane"/>
    <property type="evidence" value="ECO:0007669"/>
    <property type="project" value="TreeGrafter"/>
</dbReference>
<feature type="region of interest" description="Disordered" evidence="5">
    <location>
        <begin position="209"/>
        <end position="240"/>
    </location>
</feature>
<dbReference type="PROSITE" id="PS50178">
    <property type="entry name" value="ZF_FYVE"/>
    <property type="match status" value="1"/>
</dbReference>
<accession>A0AAN9AB81</accession>
<keyword evidence="1" id="KW-0479">Metal-binding</keyword>
<evidence type="ECO:0000256" key="4">
    <source>
        <dbReference type="PROSITE-ProRule" id="PRU00091"/>
    </source>
</evidence>
<dbReference type="AlphaFoldDB" id="A0AAN9AB81"/>
<reference evidence="7 8" key="1">
    <citation type="submission" date="2023-11" db="EMBL/GenBank/DDBJ databases">
        <title>Halocaridina rubra genome assembly.</title>
        <authorList>
            <person name="Smith C."/>
        </authorList>
    </citation>
    <scope>NUCLEOTIDE SEQUENCE [LARGE SCALE GENOMIC DNA]</scope>
    <source>
        <strain evidence="7">EP-1</strain>
        <tissue evidence="7">Whole</tissue>
    </source>
</reference>
<dbReference type="CDD" id="cd15729">
    <property type="entry name" value="FYVE_endofin"/>
    <property type="match status" value="1"/>
</dbReference>
<dbReference type="InterPro" id="IPR013083">
    <property type="entry name" value="Znf_RING/FYVE/PHD"/>
</dbReference>
<feature type="region of interest" description="Disordered" evidence="5">
    <location>
        <begin position="72"/>
        <end position="137"/>
    </location>
</feature>
<keyword evidence="2 4" id="KW-0863">Zinc-finger</keyword>
<dbReference type="InterPro" id="IPR000306">
    <property type="entry name" value="Znf_FYVE"/>
</dbReference>
<keyword evidence="3" id="KW-0862">Zinc</keyword>
<feature type="compositionally biased region" description="Polar residues" evidence="5">
    <location>
        <begin position="545"/>
        <end position="556"/>
    </location>
</feature>
<dbReference type="PANTHER" id="PTHR46319:SF3">
    <property type="entry name" value="ZINC FINGER FYVE DOMAIN-CONTAINING PROTEIN"/>
    <property type="match status" value="1"/>
</dbReference>
<gene>
    <name evidence="7" type="ORF">SK128_007387</name>
</gene>
<evidence type="ECO:0000313" key="7">
    <source>
        <dbReference type="EMBL" id="KAK7081623.1"/>
    </source>
</evidence>
<dbReference type="SUPFAM" id="SSF57903">
    <property type="entry name" value="FYVE/PHD zinc finger"/>
    <property type="match status" value="1"/>
</dbReference>
<evidence type="ECO:0000256" key="3">
    <source>
        <dbReference type="ARBA" id="ARBA00022833"/>
    </source>
</evidence>
<feature type="region of interest" description="Disordered" evidence="5">
    <location>
        <begin position="669"/>
        <end position="732"/>
    </location>
</feature>
<sequence>MEKFAVDLDKVLDDFELDEDESESVSQYEKLQLEFCPDGRAPAPSSAMRHNIGLGAFGGWSEPLQPQTLEAHGPMQSWCNSGLGEVSQPPGTRSPPDGQNDDSLQSATCSQLPTTLPFQSMSLSPQPQQLQAQQQHGANSLENLDPMSQARLPQVGSQALWPVMAASSHNSYSQYSVPEVQPDPASHGFGCVPAISSAANQRLPALSPEYDNPDQQERGGAIGECSGTDEGDSGSGLINKNTPFRGLDVIASRPLDVVPSNMPSDQRLVGGHEGRHPDIIDVWQSGTENITSAAAPTPQSREDTPPPVAENIECSGADVPAHSPELHNRIDDDESNQEQAEPRLLPDLMSMNIVDNSPSEGANAAGEYPDPAIVMENALSNVNMNDPAIVVESQSCSRIPEVVNVHQTAENQNPVDVVASIARSISPSISHEAEHHLSNSNHPPVVEDTPGILQDHVTPVCDNPASETGDDRLNTSRIDFRMPPHSALPDVSDVNPAPLSFHKDDEMDDAELDAELAELEEEQFRLQGAYGGSLSRSLSGGSDNLKVNDSTHSLDSSMREGPDLIGGMSASLPRSDDDENNAASNAADTSDDINSRFCQWQQRVVEVDSMGSPERSTLETHENPEFAQYEVSGVEEVICKPQNNDTLTHSSGETNNSMESANLEKKVLVESESISSKSNDGDNGDNISNASTGTDTMSSSSTLTDGDMGSPDRRAQLPPVTVEPESPSRVTPGTLVTAVYDDDSGSGREDECTEAVVGEEGATGLPTGSSGSVVGQVAPFWIPDEEAPNCQECGQKFTVIRRRHHCRACGRVLCAQCCHHKAPLPYMEYKEARVCGPCLQLIQLEEEEDAGERTSNQYY</sequence>
<feature type="compositionally biased region" description="Low complexity" evidence="5">
    <location>
        <begin position="684"/>
        <end position="709"/>
    </location>
</feature>
<dbReference type="Gene3D" id="3.30.40.10">
    <property type="entry name" value="Zinc/RING finger domain, C3HC4 (zinc finger)"/>
    <property type="match status" value="1"/>
</dbReference>